<comment type="subcellular location">
    <subcellularLocation>
        <location evidence="1 6">Nucleus</location>
    </subcellularLocation>
</comment>
<dbReference type="Proteomes" id="UP000011014">
    <property type="component" value="Unassembled WGS sequence"/>
</dbReference>
<dbReference type="InterPro" id="IPR040167">
    <property type="entry name" value="TF_CP2-like"/>
</dbReference>
<accession>E4Z193</accession>
<evidence type="ECO:0000256" key="5">
    <source>
        <dbReference type="ARBA" id="ARBA00023242"/>
    </source>
</evidence>
<organism evidence="9">
    <name type="scientific">Oikopleura dioica</name>
    <name type="common">Tunicate</name>
    <dbReference type="NCBI Taxonomy" id="34765"/>
    <lineage>
        <taxon>Eukaryota</taxon>
        <taxon>Metazoa</taxon>
        <taxon>Chordata</taxon>
        <taxon>Tunicata</taxon>
        <taxon>Appendicularia</taxon>
        <taxon>Copelata</taxon>
        <taxon>Oikopleuridae</taxon>
        <taxon>Oikopleura</taxon>
    </lineage>
</organism>
<evidence type="ECO:0000256" key="7">
    <source>
        <dbReference type="SAM" id="MobiDB-lite"/>
    </source>
</evidence>
<dbReference type="Pfam" id="PF25416">
    <property type="entry name" value="GRHL1_C"/>
    <property type="match status" value="1"/>
</dbReference>
<reference evidence="9" key="1">
    <citation type="journal article" date="2010" name="Science">
        <title>Plasticity of animal genome architecture unmasked by rapid evolution of a pelagic tunicate.</title>
        <authorList>
            <person name="Denoeud F."/>
            <person name="Henriet S."/>
            <person name="Mungpakdee S."/>
            <person name="Aury J.M."/>
            <person name="Da Silva C."/>
            <person name="Brinkmann H."/>
            <person name="Mikhaleva J."/>
            <person name="Olsen L.C."/>
            <person name="Jubin C."/>
            <person name="Canestro C."/>
            <person name="Bouquet J.M."/>
            <person name="Danks G."/>
            <person name="Poulain J."/>
            <person name="Campsteijn C."/>
            <person name="Adamski M."/>
            <person name="Cross I."/>
            <person name="Yadetie F."/>
            <person name="Muffato M."/>
            <person name="Louis A."/>
            <person name="Butcher S."/>
            <person name="Tsagkogeorga G."/>
            <person name="Konrad A."/>
            <person name="Singh S."/>
            <person name="Jensen M.F."/>
            <person name="Cong E.H."/>
            <person name="Eikeseth-Otteraa H."/>
            <person name="Noel B."/>
            <person name="Anthouard V."/>
            <person name="Porcel B.M."/>
            <person name="Kachouri-Lafond R."/>
            <person name="Nishino A."/>
            <person name="Ugolini M."/>
            <person name="Chourrout P."/>
            <person name="Nishida H."/>
            <person name="Aasland R."/>
            <person name="Huzurbazar S."/>
            <person name="Westhof E."/>
            <person name="Delsuc F."/>
            <person name="Lehrach H."/>
            <person name="Reinhardt R."/>
            <person name="Weissenbach J."/>
            <person name="Roy S.W."/>
            <person name="Artiguenave F."/>
            <person name="Postlethwait J.H."/>
            <person name="Manak J.R."/>
            <person name="Thompson E.M."/>
            <person name="Jaillon O."/>
            <person name="Du Pasquier L."/>
            <person name="Boudinot P."/>
            <person name="Liberles D.A."/>
            <person name="Volff J.N."/>
            <person name="Philippe H."/>
            <person name="Lenhard B."/>
            <person name="Roest Crollius H."/>
            <person name="Wincker P."/>
            <person name="Chourrout D."/>
        </authorList>
    </citation>
    <scope>NUCLEOTIDE SEQUENCE [LARGE SCALE GENOMIC DNA]</scope>
</reference>
<dbReference type="Pfam" id="PF04516">
    <property type="entry name" value="CP2"/>
    <property type="match status" value="1"/>
</dbReference>
<evidence type="ECO:0000256" key="2">
    <source>
        <dbReference type="ARBA" id="ARBA00023015"/>
    </source>
</evidence>
<dbReference type="InterPro" id="IPR057520">
    <property type="entry name" value="GRHL1/CP2_C"/>
</dbReference>
<dbReference type="EMBL" id="FN656455">
    <property type="protein sequence ID" value="CBY41471.1"/>
    <property type="molecule type" value="Genomic_DNA"/>
</dbReference>
<evidence type="ECO:0000256" key="1">
    <source>
        <dbReference type="ARBA" id="ARBA00004123"/>
    </source>
</evidence>
<dbReference type="AlphaFoldDB" id="E4Z193"/>
<evidence type="ECO:0000313" key="9">
    <source>
        <dbReference type="EMBL" id="CBY41471.1"/>
    </source>
</evidence>
<dbReference type="GO" id="GO:0000978">
    <property type="term" value="F:RNA polymerase II cis-regulatory region sequence-specific DNA binding"/>
    <property type="evidence" value="ECO:0007669"/>
    <property type="project" value="TreeGrafter"/>
</dbReference>
<keyword evidence="3 6" id="KW-0238">DNA-binding</keyword>
<evidence type="ECO:0000256" key="6">
    <source>
        <dbReference type="PROSITE-ProRule" id="PRU01313"/>
    </source>
</evidence>
<evidence type="ECO:0000259" key="8">
    <source>
        <dbReference type="PROSITE" id="PS51968"/>
    </source>
</evidence>
<gene>
    <name evidence="9" type="ORF">GSOID_T00023546001</name>
</gene>
<keyword evidence="5 6" id="KW-0539">Nucleus</keyword>
<sequence length="289" mass="32606">RYRSFCYKILTLYILADYKESSMISDINEISHNAISFTWDVNDIAKIFVSVNCLSTDFSAQKGIKGLPLLLQIDTYTDMRRNSKPAHRATVQLKVFCDKGAERKIRDEERKALRKKGGSGGAQPKPQFQLPVQNPLGIVMPGQQANMMQPNSKRNEIVLFKASSDLSSSVTYFAPEMAKKRLCDTDGNEIPQKIPRHDPNTVLLYVKSPEAECFDALMLSKSNLAGLTEAIVQKYKIRGDAISRIYKKSKKGVLVNMDDIIIRHYSNEDTFIITFEEKGGKTKIVLTEV</sequence>
<keyword evidence="4" id="KW-0804">Transcription</keyword>
<evidence type="ECO:0000256" key="4">
    <source>
        <dbReference type="ARBA" id="ARBA00023163"/>
    </source>
</evidence>
<feature type="domain" description="Grh/CP2 DB" evidence="8">
    <location>
        <begin position="1"/>
        <end position="174"/>
    </location>
</feature>
<proteinExistence type="predicted"/>
<dbReference type="GO" id="GO:0005634">
    <property type="term" value="C:nucleus"/>
    <property type="evidence" value="ECO:0007669"/>
    <property type="project" value="UniProtKB-SubCell"/>
</dbReference>
<dbReference type="PANTHER" id="PTHR11037">
    <property type="entry name" value="TRANSCRIPTION FACTOR CP2"/>
    <property type="match status" value="1"/>
</dbReference>
<feature type="region of interest" description="Disordered" evidence="7">
    <location>
        <begin position="111"/>
        <end position="130"/>
    </location>
</feature>
<evidence type="ECO:0000256" key="3">
    <source>
        <dbReference type="ARBA" id="ARBA00023125"/>
    </source>
</evidence>
<name>E4Z193_OIKDI</name>
<protein>
    <recommendedName>
        <fullName evidence="8">Grh/CP2 DB domain-containing protein</fullName>
    </recommendedName>
</protein>
<feature type="non-terminal residue" evidence="9">
    <location>
        <position position="1"/>
    </location>
</feature>
<dbReference type="PANTHER" id="PTHR11037:SF20">
    <property type="entry name" value="PROTEIN GRAINYHEAD"/>
    <property type="match status" value="1"/>
</dbReference>
<keyword evidence="2" id="KW-0805">Transcription regulation</keyword>
<dbReference type="InterPro" id="IPR007604">
    <property type="entry name" value="CP2"/>
</dbReference>
<dbReference type="GO" id="GO:0001228">
    <property type="term" value="F:DNA-binding transcription activator activity, RNA polymerase II-specific"/>
    <property type="evidence" value="ECO:0007669"/>
    <property type="project" value="TreeGrafter"/>
</dbReference>
<dbReference type="PROSITE" id="PS51968">
    <property type="entry name" value="GRH_CP2_DB"/>
    <property type="match status" value="1"/>
</dbReference>